<dbReference type="InterPro" id="IPR050388">
    <property type="entry name" value="ABC_Ni/Peptide_Import"/>
</dbReference>
<dbReference type="EMBL" id="JZEX01000207">
    <property type="protein sequence ID" value="KKB06732.1"/>
    <property type="molecule type" value="Genomic_DNA"/>
</dbReference>
<dbReference type="FunFam" id="3.40.50.300:FF:000016">
    <property type="entry name" value="Oligopeptide ABC transporter ATP-binding component"/>
    <property type="match status" value="1"/>
</dbReference>
<evidence type="ECO:0000256" key="4">
    <source>
        <dbReference type="ARBA" id="ARBA00022475"/>
    </source>
</evidence>
<keyword evidence="5" id="KW-0547">Nucleotide-binding</keyword>
<dbReference type="AlphaFoldDB" id="A0A0F5FEY1"/>
<keyword evidence="6 9" id="KW-0067">ATP-binding</keyword>
<dbReference type="STRING" id="443610.VE25_21450"/>
<evidence type="ECO:0000313" key="10">
    <source>
        <dbReference type="Proteomes" id="UP000033632"/>
    </source>
</evidence>
<keyword evidence="3" id="KW-0813">Transport</keyword>
<dbReference type="Gene3D" id="3.40.50.300">
    <property type="entry name" value="P-loop containing nucleotide triphosphate hydrolases"/>
    <property type="match status" value="1"/>
</dbReference>
<dbReference type="PANTHER" id="PTHR43297:SF2">
    <property type="entry name" value="DIPEPTIDE TRANSPORT ATP-BINDING PROTEIN DPPD"/>
    <property type="match status" value="1"/>
</dbReference>
<dbReference type="RefSeq" id="WP_046110726.1">
    <property type="nucleotide sequence ID" value="NZ_JZEX01000207.1"/>
</dbReference>
<comment type="similarity">
    <text evidence="2">Belongs to the ABC transporter superfamily.</text>
</comment>
<dbReference type="GO" id="GO:0055085">
    <property type="term" value="P:transmembrane transport"/>
    <property type="evidence" value="ECO:0007669"/>
    <property type="project" value="UniProtKB-ARBA"/>
</dbReference>
<evidence type="ECO:0000256" key="6">
    <source>
        <dbReference type="ARBA" id="ARBA00022840"/>
    </source>
</evidence>
<evidence type="ECO:0000256" key="7">
    <source>
        <dbReference type="ARBA" id="ARBA00023136"/>
    </source>
</evidence>
<dbReference type="OrthoDB" id="9815712at2"/>
<accession>A0A0F5FEY1</accession>
<sequence>MSDPILCVRNLNVRYFGARGAMHAVRNVSFEVGKEKVAIIGESGSGKSTVGRAVMRLLPDVARVEADALDFEGRNMLALSEKAMQDIRGRRISMILQDPKFSLNPVMTVGEQVSEAYLAHFPVSRAEARRRSIEQLAAVRIRDPEHVYGLYPHEVSGGMGQRIMIAMMLIPDPALIIADEPTSALDVTVRLQVLALLDDLVRQRGIGLLFISHDLNLVQSFCDRVLIMYAGQVVEELRADELDKARHEYSQGLLASLPRIGARRERLPTLNRRSEWALDLVRQK</sequence>
<dbReference type="GO" id="GO:0005886">
    <property type="term" value="C:plasma membrane"/>
    <property type="evidence" value="ECO:0007669"/>
    <property type="project" value="UniProtKB-SubCell"/>
</dbReference>
<evidence type="ECO:0000313" key="9">
    <source>
        <dbReference type="EMBL" id="KKB06732.1"/>
    </source>
</evidence>
<evidence type="ECO:0000259" key="8">
    <source>
        <dbReference type="PROSITE" id="PS50893"/>
    </source>
</evidence>
<dbReference type="SUPFAM" id="SSF52540">
    <property type="entry name" value="P-loop containing nucleoside triphosphate hydrolases"/>
    <property type="match status" value="1"/>
</dbReference>
<keyword evidence="4" id="KW-1003">Cell membrane</keyword>
<dbReference type="Pfam" id="PF00005">
    <property type="entry name" value="ABC_tran"/>
    <property type="match status" value="1"/>
</dbReference>
<gene>
    <name evidence="9" type="ORF">VE25_21450</name>
</gene>
<keyword evidence="7" id="KW-0472">Membrane</keyword>
<dbReference type="PANTHER" id="PTHR43297">
    <property type="entry name" value="OLIGOPEPTIDE TRANSPORT ATP-BINDING PROTEIN APPD"/>
    <property type="match status" value="1"/>
</dbReference>
<evidence type="ECO:0000256" key="2">
    <source>
        <dbReference type="ARBA" id="ARBA00005417"/>
    </source>
</evidence>
<dbReference type="InterPro" id="IPR003593">
    <property type="entry name" value="AAA+_ATPase"/>
</dbReference>
<dbReference type="GO" id="GO:0005524">
    <property type="term" value="F:ATP binding"/>
    <property type="evidence" value="ECO:0007669"/>
    <property type="project" value="UniProtKB-KW"/>
</dbReference>
<evidence type="ECO:0000256" key="5">
    <source>
        <dbReference type="ARBA" id="ARBA00022741"/>
    </source>
</evidence>
<evidence type="ECO:0000256" key="1">
    <source>
        <dbReference type="ARBA" id="ARBA00004417"/>
    </source>
</evidence>
<name>A0A0F5FEY1_9HYPH</name>
<proteinExistence type="inferred from homology"/>
<dbReference type="GO" id="GO:0016887">
    <property type="term" value="F:ATP hydrolysis activity"/>
    <property type="evidence" value="ECO:0007669"/>
    <property type="project" value="InterPro"/>
</dbReference>
<dbReference type="CDD" id="cd03257">
    <property type="entry name" value="ABC_NikE_OppD_transporters"/>
    <property type="match status" value="1"/>
</dbReference>
<reference evidence="9 10" key="1">
    <citation type="submission" date="2015-03" db="EMBL/GenBank/DDBJ databases">
        <authorList>
            <person name="Hassan Y.I."/>
            <person name="Lepp D."/>
            <person name="Li X.-Z."/>
            <person name="Zhou T."/>
        </authorList>
    </citation>
    <scope>NUCLEOTIDE SEQUENCE [LARGE SCALE GENOMIC DNA]</scope>
    <source>
        <strain evidence="9 10">BD-c194</strain>
    </source>
</reference>
<protein>
    <submittedName>
        <fullName evidence="9">Peptide ABC transporter ATP-binding protein</fullName>
    </submittedName>
</protein>
<dbReference type="PATRIC" id="fig|443610.3.peg.3533"/>
<evidence type="ECO:0000256" key="3">
    <source>
        <dbReference type="ARBA" id="ARBA00022448"/>
    </source>
</evidence>
<keyword evidence="10" id="KW-1185">Reference proteome</keyword>
<feature type="domain" description="ABC transporter" evidence="8">
    <location>
        <begin position="8"/>
        <end position="255"/>
    </location>
</feature>
<comment type="caution">
    <text evidence="9">The sequence shown here is derived from an EMBL/GenBank/DDBJ whole genome shotgun (WGS) entry which is preliminary data.</text>
</comment>
<dbReference type="SMART" id="SM00382">
    <property type="entry name" value="AAA"/>
    <property type="match status" value="1"/>
</dbReference>
<comment type="subcellular location">
    <subcellularLocation>
        <location evidence="1">Cell inner membrane</location>
        <topology evidence="1">Peripheral membrane protein</topology>
    </subcellularLocation>
</comment>
<organism evidence="9 10">
    <name type="scientific">Devosia geojensis</name>
    <dbReference type="NCBI Taxonomy" id="443610"/>
    <lineage>
        <taxon>Bacteria</taxon>
        <taxon>Pseudomonadati</taxon>
        <taxon>Pseudomonadota</taxon>
        <taxon>Alphaproteobacteria</taxon>
        <taxon>Hyphomicrobiales</taxon>
        <taxon>Devosiaceae</taxon>
        <taxon>Devosia</taxon>
    </lineage>
</organism>
<dbReference type="Proteomes" id="UP000033632">
    <property type="component" value="Unassembled WGS sequence"/>
</dbReference>
<dbReference type="PROSITE" id="PS50893">
    <property type="entry name" value="ABC_TRANSPORTER_2"/>
    <property type="match status" value="1"/>
</dbReference>
<dbReference type="InterPro" id="IPR027417">
    <property type="entry name" value="P-loop_NTPase"/>
</dbReference>
<dbReference type="InterPro" id="IPR003439">
    <property type="entry name" value="ABC_transporter-like_ATP-bd"/>
</dbReference>